<dbReference type="Gene3D" id="3.90.960.10">
    <property type="entry name" value="YbaK/aminoacyl-tRNA synthetase-associated domain"/>
    <property type="match status" value="1"/>
</dbReference>
<keyword evidence="2 4" id="KW-0648">Protein biosynthesis</keyword>
<evidence type="ECO:0000313" key="7">
    <source>
        <dbReference type="Proteomes" id="UP001172708"/>
    </source>
</evidence>
<sequence length="164" mass="16931">MSSHESASTPAVAALLAADVAHTLHHYDHDPSSELSYGHEAAQALSAAPERVFKTLCVKADDALMLAVVPVAGLLDLKAVARAVGVKKAIMAEPDEAERVTGYVLGGISPLGGRKKLPAIIDSSAFDHDQVYVSGGRRGLDIELAPADLVSLTDAATAPIAKDA</sequence>
<dbReference type="Pfam" id="PF04073">
    <property type="entry name" value="tRNA_edit"/>
    <property type="match status" value="1"/>
</dbReference>
<keyword evidence="3 4" id="KW-0456">Lyase</keyword>
<dbReference type="InterPro" id="IPR007214">
    <property type="entry name" value="YbaK/aa-tRNA-synth-assoc-dom"/>
</dbReference>
<comment type="caution">
    <text evidence="6">The sequence shown here is derived from an EMBL/GenBank/DDBJ whole genome shotgun (WGS) entry which is preliminary data.</text>
</comment>
<dbReference type="EC" id="4.2.-.-" evidence="4"/>
<organism evidence="6 7">
    <name type="scientific">Demequina muriae</name>
    <dbReference type="NCBI Taxonomy" id="3051664"/>
    <lineage>
        <taxon>Bacteria</taxon>
        <taxon>Bacillati</taxon>
        <taxon>Actinomycetota</taxon>
        <taxon>Actinomycetes</taxon>
        <taxon>Micrococcales</taxon>
        <taxon>Demequinaceae</taxon>
        <taxon>Demequina</taxon>
    </lineage>
</organism>
<evidence type="ECO:0000256" key="2">
    <source>
        <dbReference type="ARBA" id="ARBA00022917"/>
    </source>
</evidence>
<dbReference type="PIRSF" id="PIRSF006181">
    <property type="entry name" value="EbsC_YbaK"/>
    <property type="match status" value="1"/>
</dbReference>
<dbReference type="SUPFAM" id="SSF55826">
    <property type="entry name" value="YbaK/ProRS associated domain"/>
    <property type="match status" value="1"/>
</dbReference>
<keyword evidence="7" id="KW-1185">Reference proteome</keyword>
<dbReference type="CDD" id="cd00002">
    <property type="entry name" value="YbaK_deacylase"/>
    <property type="match status" value="1"/>
</dbReference>
<name>A0ABT8GJ59_9MICO</name>
<dbReference type="RefSeq" id="WP_301142854.1">
    <property type="nucleotide sequence ID" value="NZ_JAUHQA010000001.1"/>
</dbReference>
<comment type="similarity">
    <text evidence="1 4">Belongs to the prolyl-tRNA editing family. YbaK/EbsC subfamily.</text>
</comment>
<evidence type="ECO:0000256" key="1">
    <source>
        <dbReference type="ARBA" id="ARBA00009798"/>
    </source>
</evidence>
<evidence type="ECO:0000256" key="3">
    <source>
        <dbReference type="ARBA" id="ARBA00023239"/>
    </source>
</evidence>
<gene>
    <name evidence="6" type="primary">ybaK</name>
    <name evidence="6" type="ORF">QQX02_10115</name>
</gene>
<dbReference type="InterPro" id="IPR036754">
    <property type="entry name" value="YbaK/aa-tRNA-synt-asso_dom_sf"/>
</dbReference>
<evidence type="ECO:0000256" key="4">
    <source>
        <dbReference type="PIRNR" id="PIRNR006181"/>
    </source>
</evidence>
<proteinExistence type="inferred from homology"/>
<dbReference type="EMBL" id="JAUHQA010000001">
    <property type="protein sequence ID" value="MDN4481279.1"/>
    <property type="molecule type" value="Genomic_DNA"/>
</dbReference>
<dbReference type="PANTHER" id="PTHR30411">
    <property type="entry name" value="CYTOPLASMIC PROTEIN"/>
    <property type="match status" value="1"/>
</dbReference>
<dbReference type="NCBIfam" id="TIGR00011">
    <property type="entry name" value="YbaK_EbsC"/>
    <property type="match status" value="1"/>
</dbReference>
<reference evidence="6" key="1">
    <citation type="submission" date="2023-06" db="EMBL/GenBank/DDBJ databases">
        <title>Egi l300058.</title>
        <authorList>
            <person name="Gao L."/>
            <person name="Fang B.-Z."/>
            <person name="Li W.-J."/>
        </authorList>
    </citation>
    <scope>NUCLEOTIDE SEQUENCE</scope>
    <source>
        <strain evidence="6">EGI L300058</strain>
    </source>
</reference>
<evidence type="ECO:0000313" key="6">
    <source>
        <dbReference type="EMBL" id="MDN4481279.1"/>
    </source>
</evidence>
<protein>
    <recommendedName>
        <fullName evidence="4">Cys-tRNA(Pro)/Cys-tRNA(Cys) deacylase</fullName>
        <ecNumber evidence="4">4.2.-.-</ecNumber>
    </recommendedName>
</protein>
<dbReference type="PANTHER" id="PTHR30411:SF0">
    <property type="entry name" value="CYS-TRNA(PRO)_CYS-TRNA(CYS) DEACYLASE YBAK"/>
    <property type="match status" value="1"/>
</dbReference>
<dbReference type="InterPro" id="IPR004369">
    <property type="entry name" value="Prolyl-tRNA_editing_YbaK/EbsC"/>
</dbReference>
<feature type="domain" description="YbaK/aminoacyl-tRNA synthetase-associated" evidence="5">
    <location>
        <begin position="40"/>
        <end position="151"/>
    </location>
</feature>
<evidence type="ECO:0000259" key="5">
    <source>
        <dbReference type="Pfam" id="PF04073"/>
    </source>
</evidence>
<accession>A0ABT8GJ59</accession>
<dbReference type="Proteomes" id="UP001172708">
    <property type="component" value="Unassembled WGS sequence"/>
</dbReference>